<name>A0A392NZ20_9FABA</name>
<evidence type="ECO:0000313" key="2">
    <source>
        <dbReference type="Proteomes" id="UP000265520"/>
    </source>
</evidence>
<feature type="non-terminal residue" evidence="1">
    <location>
        <position position="1"/>
    </location>
</feature>
<evidence type="ECO:0000313" key="1">
    <source>
        <dbReference type="EMBL" id="MCI05017.1"/>
    </source>
</evidence>
<dbReference type="Proteomes" id="UP000265520">
    <property type="component" value="Unassembled WGS sequence"/>
</dbReference>
<organism evidence="1 2">
    <name type="scientific">Trifolium medium</name>
    <dbReference type="NCBI Taxonomy" id="97028"/>
    <lineage>
        <taxon>Eukaryota</taxon>
        <taxon>Viridiplantae</taxon>
        <taxon>Streptophyta</taxon>
        <taxon>Embryophyta</taxon>
        <taxon>Tracheophyta</taxon>
        <taxon>Spermatophyta</taxon>
        <taxon>Magnoliopsida</taxon>
        <taxon>eudicotyledons</taxon>
        <taxon>Gunneridae</taxon>
        <taxon>Pentapetalae</taxon>
        <taxon>rosids</taxon>
        <taxon>fabids</taxon>
        <taxon>Fabales</taxon>
        <taxon>Fabaceae</taxon>
        <taxon>Papilionoideae</taxon>
        <taxon>50 kb inversion clade</taxon>
        <taxon>NPAAA clade</taxon>
        <taxon>Hologalegina</taxon>
        <taxon>IRL clade</taxon>
        <taxon>Trifolieae</taxon>
        <taxon>Trifolium</taxon>
    </lineage>
</organism>
<dbReference type="AlphaFoldDB" id="A0A392NZ20"/>
<proteinExistence type="predicted"/>
<comment type="caution">
    <text evidence="1">The sequence shown here is derived from an EMBL/GenBank/DDBJ whole genome shotgun (WGS) entry which is preliminary data.</text>
</comment>
<keyword evidence="2" id="KW-1185">Reference proteome</keyword>
<dbReference type="EMBL" id="LXQA010057287">
    <property type="protein sequence ID" value="MCI05017.1"/>
    <property type="molecule type" value="Genomic_DNA"/>
</dbReference>
<protein>
    <submittedName>
        <fullName evidence="1">Uncharacterized protein</fullName>
    </submittedName>
</protein>
<sequence length="34" mass="3755">VRSMRCVLGAKMKFEFLDGTIAMPTAAFDPSHRA</sequence>
<reference evidence="1 2" key="1">
    <citation type="journal article" date="2018" name="Front. Plant Sci.">
        <title>Red Clover (Trifolium pratense) and Zigzag Clover (T. medium) - A Picture of Genomic Similarities and Differences.</title>
        <authorList>
            <person name="Dluhosova J."/>
            <person name="Istvanek J."/>
            <person name="Nedelnik J."/>
            <person name="Repkova J."/>
        </authorList>
    </citation>
    <scope>NUCLEOTIDE SEQUENCE [LARGE SCALE GENOMIC DNA]</scope>
    <source>
        <strain evidence="2">cv. 10/8</strain>
        <tissue evidence="1">Leaf</tissue>
    </source>
</reference>
<accession>A0A392NZ20</accession>